<evidence type="ECO:0000256" key="1">
    <source>
        <dbReference type="ARBA" id="ARBA00023002"/>
    </source>
</evidence>
<reference evidence="2 3" key="1">
    <citation type="submission" date="2016-07" db="EMBL/GenBank/DDBJ databases">
        <title>Multiple horizontal gene transfer events from other fungi enriched the ability of initially mycotrophic Trichoderma (Ascomycota) to feed on dead plant biomass.</title>
        <authorList>
            <consortium name="DOE Joint Genome Institute"/>
            <person name="Aerts A."/>
            <person name="Atanasova L."/>
            <person name="Chenthamara K."/>
            <person name="Zhang J."/>
            <person name="Grujic M."/>
            <person name="Henrissat B."/>
            <person name="Kuo A."/>
            <person name="Salamov A."/>
            <person name="Lipzen A."/>
            <person name="Labutti K."/>
            <person name="Barry K."/>
            <person name="Miao Y."/>
            <person name="Rahimi M.J."/>
            <person name="Shen Q."/>
            <person name="Grigoriev I.V."/>
            <person name="Kubicek C.P."/>
            <person name="Druzhinina I.S."/>
        </authorList>
    </citation>
    <scope>NUCLEOTIDE SEQUENCE [LARGE SCALE GENOMIC DNA]</scope>
    <source>
        <strain evidence="2 3">CBS 433.97</strain>
    </source>
</reference>
<organism evidence="2 3">
    <name type="scientific">Trichoderma asperellum (strain ATCC 204424 / CBS 433.97 / NBRC 101777)</name>
    <dbReference type="NCBI Taxonomy" id="1042311"/>
    <lineage>
        <taxon>Eukaryota</taxon>
        <taxon>Fungi</taxon>
        <taxon>Dikarya</taxon>
        <taxon>Ascomycota</taxon>
        <taxon>Pezizomycotina</taxon>
        <taxon>Sordariomycetes</taxon>
        <taxon>Hypocreomycetidae</taxon>
        <taxon>Hypocreales</taxon>
        <taxon>Hypocreaceae</taxon>
        <taxon>Trichoderma</taxon>
    </lineage>
</organism>
<evidence type="ECO:0000313" key="3">
    <source>
        <dbReference type="Proteomes" id="UP000240493"/>
    </source>
</evidence>
<dbReference type="SUPFAM" id="SSF51735">
    <property type="entry name" value="NAD(P)-binding Rossmann-fold domains"/>
    <property type="match status" value="1"/>
</dbReference>
<dbReference type="EMBL" id="KZ679282">
    <property type="protein sequence ID" value="PTB35062.1"/>
    <property type="molecule type" value="Genomic_DNA"/>
</dbReference>
<evidence type="ECO:0008006" key="4">
    <source>
        <dbReference type="Google" id="ProtNLM"/>
    </source>
</evidence>
<accession>A0A2T3YR69</accession>
<dbReference type="STRING" id="1042311.A0A2T3YR69"/>
<evidence type="ECO:0000313" key="2">
    <source>
        <dbReference type="EMBL" id="PTB35062.1"/>
    </source>
</evidence>
<dbReference type="Pfam" id="PF00106">
    <property type="entry name" value="adh_short"/>
    <property type="match status" value="1"/>
</dbReference>
<dbReference type="Gene3D" id="3.40.50.720">
    <property type="entry name" value="NAD(P)-binding Rossmann-like Domain"/>
    <property type="match status" value="1"/>
</dbReference>
<dbReference type="PANTHER" id="PTHR43157:SF31">
    <property type="entry name" value="PHOSPHATIDYLINOSITOL-GLYCAN BIOSYNTHESIS CLASS F PROTEIN"/>
    <property type="match status" value="1"/>
</dbReference>
<sequence length="324" mass="35260">MGFFYSQLFKSIPYPTGSYTGKTIIITGGNGGLGREAARHFVRLGASKMILAVRSLTKGHEAKLDIESTTGCGKKVIEVWELDMALYASVQQFADRVVQHLDRVDIFLANAGIAPAQYKTAEDNEASITVNVVSTFLLAALVMPKLKATAANFHTRPTLSITSSAVHEHTTLPQKSCPEGQIFATVNDKVTANKYWADMYAVSKLFEVFGVRALAEKHPAESYPVTINCTNPGLCHSDLGREYNGFGFWLLKLLVARSTEIGGRILVHGGTSGAESHGQYLDDCEVGAPSPWVLSEEGQTTQDRVWKELVTKLESIKPGVTSSF</sequence>
<dbReference type="PRINTS" id="PR00081">
    <property type="entry name" value="GDHRDH"/>
</dbReference>
<dbReference type="InterPro" id="IPR036291">
    <property type="entry name" value="NAD(P)-bd_dom_sf"/>
</dbReference>
<dbReference type="GO" id="GO:0016491">
    <property type="term" value="F:oxidoreductase activity"/>
    <property type="evidence" value="ECO:0007669"/>
    <property type="project" value="UniProtKB-KW"/>
</dbReference>
<keyword evidence="1" id="KW-0560">Oxidoreductase</keyword>
<proteinExistence type="predicted"/>
<dbReference type="OrthoDB" id="542013at2759"/>
<dbReference type="InterPro" id="IPR002347">
    <property type="entry name" value="SDR_fam"/>
</dbReference>
<keyword evidence="3" id="KW-1185">Reference proteome</keyword>
<protein>
    <recommendedName>
        <fullName evidence="4">Ketoreductase (KR) domain-containing protein</fullName>
    </recommendedName>
</protein>
<dbReference type="Proteomes" id="UP000240493">
    <property type="component" value="Unassembled WGS sequence"/>
</dbReference>
<gene>
    <name evidence="2" type="ORF">M441DRAFT_63031</name>
</gene>
<name>A0A2T3YR69_TRIA4</name>
<dbReference type="AlphaFoldDB" id="A0A2T3YR69"/>
<dbReference type="PANTHER" id="PTHR43157">
    <property type="entry name" value="PHOSPHATIDYLINOSITOL-GLYCAN BIOSYNTHESIS CLASS F PROTEIN-RELATED"/>
    <property type="match status" value="1"/>
</dbReference>